<comment type="caution">
    <text evidence="2">Lacks conserved residue(s) required for the propagation of feature annotation.</text>
</comment>
<dbReference type="InterPro" id="IPR000859">
    <property type="entry name" value="CUB_dom"/>
</dbReference>
<dbReference type="SUPFAM" id="SSF49854">
    <property type="entry name" value="Spermadhesin, CUB domain"/>
    <property type="match status" value="1"/>
</dbReference>
<reference evidence="4" key="1">
    <citation type="submission" date="2018-11" db="EMBL/GenBank/DDBJ databases">
        <authorList>
            <consortium name="Pathogen Informatics"/>
        </authorList>
    </citation>
    <scope>NUCLEOTIDE SEQUENCE</scope>
</reference>
<dbReference type="Gene3D" id="2.60.120.290">
    <property type="entry name" value="Spermadhesin, CUB domain"/>
    <property type="match status" value="1"/>
</dbReference>
<proteinExistence type="predicted"/>
<sequence length="114" mass="12095">CGGELHAELSSQYFHSHASSDGLIKSNGGSIGVSGGAGGYRDGSYANSHLSSASSSFSLAIGTDVSANSFTSRRPHTGYPNQQDCTWRILPTKGNYTVLLRFLDFELEAESNCK</sequence>
<name>A0A448WK01_9PLAT</name>
<evidence type="ECO:0000256" key="1">
    <source>
        <dbReference type="ARBA" id="ARBA00023157"/>
    </source>
</evidence>
<evidence type="ECO:0000313" key="4">
    <source>
        <dbReference type="EMBL" id="VEL13561.1"/>
    </source>
</evidence>
<keyword evidence="5" id="KW-1185">Reference proteome</keyword>
<protein>
    <recommendedName>
        <fullName evidence="3">CUB domain-containing protein</fullName>
    </recommendedName>
</protein>
<dbReference type="EMBL" id="CAAALY010018156">
    <property type="protein sequence ID" value="VEL13561.1"/>
    <property type="molecule type" value="Genomic_DNA"/>
</dbReference>
<dbReference type="AlphaFoldDB" id="A0A448WK01"/>
<dbReference type="InterPro" id="IPR035914">
    <property type="entry name" value="Sperma_CUB_dom_sf"/>
</dbReference>
<dbReference type="PROSITE" id="PS01180">
    <property type="entry name" value="CUB"/>
    <property type="match status" value="1"/>
</dbReference>
<evidence type="ECO:0000313" key="5">
    <source>
        <dbReference type="Proteomes" id="UP000784294"/>
    </source>
</evidence>
<accession>A0A448WK01</accession>
<evidence type="ECO:0000259" key="3">
    <source>
        <dbReference type="PROSITE" id="PS01180"/>
    </source>
</evidence>
<dbReference type="Pfam" id="PF00431">
    <property type="entry name" value="CUB"/>
    <property type="match status" value="1"/>
</dbReference>
<feature type="non-terminal residue" evidence="4">
    <location>
        <position position="1"/>
    </location>
</feature>
<keyword evidence="1" id="KW-1015">Disulfide bond</keyword>
<feature type="domain" description="CUB" evidence="3">
    <location>
        <begin position="53"/>
        <end position="114"/>
    </location>
</feature>
<evidence type="ECO:0000256" key="2">
    <source>
        <dbReference type="PROSITE-ProRule" id="PRU00059"/>
    </source>
</evidence>
<dbReference type="Proteomes" id="UP000784294">
    <property type="component" value="Unassembled WGS sequence"/>
</dbReference>
<gene>
    <name evidence="4" type="ORF">PXEA_LOCUS7001</name>
</gene>
<organism evidence="4 5">
    <name type="scientific">Protopolystoma xenopodis</name>
    <dbReference type="NCBI Taxonomy" id="117903"/>
    <lineage>
        <taxon>Eukaryota</taxon>
        <taxon>Metazoa</taxon>
        <taxon>Spiralia</taxon>
        <taxon>Lophotrochozoa</taxon>
        <taxon>Platyhelminthes</taxon>
        <taxon>Monogenea</taxon>
        <taxon>Polyopisthocotylea</taxon>
        <taxon>Polystomatidea</taxon>
        <taxon>Polystomatidae</taxon>
        <taxon>Protopolystoma</taxon>
    </lineage>
</organism>
<comment type="caution">
    <text evidence="4">The sequence shown here is derived from an EMBL/GenBank/DDBJ whole genome shotgun (WGS) entry which is preliminary data.</text>
</comment>